<sequence>MSTAVIVGGGVAGLASAALLAHEGYDVTLLEARAELGGRAGAWHADGFSFDTGPSWYLMPEVFDHFYRLLGTSAQAQLELVRLDPGYRVFFERHDPLDVRSDRTDAVALFEGVEPGAGARLGAYLDSAASTYTMAKRHFLYTSYASLLPLATPAVLRRAPALARLLTESLEHAVARRFGDVRLRQILGYPAVFLGSSPRLTPSMYHLMSHLDLTDGVLYPRGGFARLVESLADLARAGGADVRTRTTVTAITTAPQRGRGGRRARATGVSGHDAEGRPFHVEADVVVATADLFHTETALLPPGLRSRPPRWWRRRTPGPSAVLVMLGVRGALPELAHHSLFFAQDWDATFDRVFPGRDARPAAFPDPTSLYVCRPSATDDVAPPGHENLFVLVPVPADPALGSGGVDGAGSPWVEAVADAAVAQVAAWAGVPDLAERVVVRRTVGPADFATDLRTWRGNALGLAHTLDQSAMFRAGNVSRRVTGLYYAGSSVIPGIGLPMCLISAEVLLKRLRGDTSTGPLPEPA</sequence>
<evidence type="ECO:0000313" key="8">
    <source>
        <dbReference type="Proteomes" id="UP001595955"/>
    </source>
</evidence>
<dbReference type="RefSeq" id="WP_122822972.1">
    <property type="nucleotide sequence ID" value="NZ_CP033325.1"/>
</dbReference>
<dbReference type="PANTHER" id="PTHR43734:SF1">
    <property type="entry name" value="PHYTOENE DESATURASE"/>
    <property type="match status" value="1"/>
</dbReference>
<comment type="pathway">
    <text evidence="1 4">Carotenoid biosynthesis.</text>
</comment>
<accession>A0ABV9D747</accession>
<evidence type="ECO:0000259" key="6">
    <source>
        <dbReference type="Pfam" id="PF01593"/>
    </source>
</evidence>
<comment type="similarity">
    <text evidence="4">Belongs to the carotenoid/retinoid oxidoreductase family.</text>
</comment>
<keyword evidence="2 4" id="KW-0125">Carotenoid biosynthesis</keyword>
<proteinExistence type="inferred from homology"/>
<evidence type="ECO:0000256" key="1">
    <source>
        <dbReference type="ARBA" id="ARBA00004829"/>
    </source>
</evidence>
<evidence type="ECO:0000313" key="7">
    <source>
        <dbReference type="EMBL" id="MFC4553738.1"/>
    </source>
</evidence>
<dbReference type="PANTHER" id="PTHR43734">
    <property type="entry name" value="PHYTOENE DESATURASE"/>
    <property type="match status" value="1"/>
</dbReference>
<feature type="region of interest" description="Disordered" evidence="5">
    <location>
        <begin position="254"/>
        <end position="274"/>
    </location>
</feature>
<dbReference type="NCBIfam" id="TIGR02734">
    <property type="entry name" value="crtI_fam"/>
    <property type="match status" value="1"/>
</dbReference>
<dbReference type="EC" id="1.-.-.-" evidence="7"/>
<evidence type="ECO:0000256" key="3">
    <source>
        <dbReference type="ARBA" id="ARBA00023002"/>
    </source>
</evidence>
<evidence type="ECO:0000256" key="4">
    <source>
        <dbReference type="RuleBase" id="RU362075"/>
    </source>
</evidence>
<dbReference type="Proteomes" id="UP001595955">
    <property type="component" value="Unassembled WGS sequence"/>
</dbReference>
<dbReference type="Pfam" id="PF01593">
    <property type="entry name" value="Amino_oxidase"/>
    <property type="match status" value="1"/>
</dbReference>
<comment type="caution">
    <text evidence="7">The sequence shown here is derived from an EMBL/GenBank/DDBJ whole genome shotgun (WGS) entry which is preliminary data.</text>
</comment>
<keyword evidence="8" id="KW-1185">Reference proteome</keyword>
<dbReference type="InterPro" id="IPR002937">
    <property type="entry name" value="Amino_oxidase"/>
</dbReference>
<organism evidence="7 8">
    <name type="scientific">Georgenia faecalis</name>
    <dbReference type="NCBI Taxonomy" id="2483799"/>
    <lineage>
        <taxon>Bacteria</taxon>
        <taxon>Bacillati</taxon>
        <taxon>Actinomycetota</taxon>
        <taxon>Actinomycetes</taxon>
        <taxon>Micrococcales</taxon>
        <taxon>Bogoriellaceae</taxon>
        <taxon>Georgenia</taxon>
    </lineage>
</organism>
<dbReference type="Gene3D" id="3.50.50.60">
    <property type="entry name" value="FAD/NAD(P)-binding domain"/>
    <property type="match status" value="2"/>
</dbReference>
<evidence type="ECO:0000256" key="2">
    <source>
        <dbReference type="ARBA" id="ARBA00022746"/>
    </source>
</evidence>
<dbReference type="InterPro" id="IPR014105">
    <property type="entry name" value="Carotenoid/retinoid_OxRdtase"/>
</dbReference>
<gene>
    <name evidence="7" type="primary">crtI</name>
    <name evidence="7" type="ORF">ACFO3F_00625</name>
</gene>
<keyword evidence="3 4" id="KW-0560">Oxidoreductase</keyword>
<dbReference type="EMBL" id="JBHSGF010000001">
    <property type="protein sequence ID" value="MFC4553738.1"/>
    <property type="molecule type" value="Genomic_DNA"/>
</dbReference>
<dbReference type="InterPro" id="IPR036188">
    <property type="entry name" value="FAD/NAD-bd_sf"/>
</dbReference>
<reference evidence="8" key="1">
    <citation type="journal article" date="2019" name="Int. J. Syst. Evol. Microbiol.">
        <title>The Global Catalogue of Microorganisms (GCM) 10K type strain sequencing project: providing services to taxonomists for standard genome sequencing and annotation.</title>
        <authorList>
            <consortium name="The Broad Institute Genomics Platform"/>
            <consortium name="The Broad Institute Genome Sequencing Center for Infectious Disease"/>
            <person name="Wu L."/>
            <person name="Ma J."/>
        </authorList>
    </citation>
    <scope>NUCLEOTIDE SEQUENCE [LARGE SCALE GENOMIC DNA]</scope>
    <source>
        <strain evidence="8">JCM 3369</strain>
    </source>
</reference>
<evidence type="ECO:0000256" key="5">
    <source>
        <dbReference type="SAM" id="MobiDB-lite"/>
    </source>
</evidence>
<feature type="domain" description="Amine oxidase" evidence="6">
    <location>
        <begin position="11"/>
        <end position="505"/>
    </location>
</feature>
<dbReference type="GO" id="GO:0016491">
    <property type="term" value="F:oxidoreductase activity"/>
    <property type="evidence" value="ECO:0007669"/>
    <property type="project" value="UniProtKB-KW"/>
</dbReference>
<name>A0ABV9D747_9MICO</name>
<dbReference type="SUPFAM" id="SSF51905">
    <property type="entry name" value="FAD/NAD(P)-binding domain"/>
    <property type="match status" value="1"/>
</dbReference>
<protein>
    <submittedName>
        <fullName evidence="7">Phytoene desaturase family protein</fullName>
        <ecNumber evidence="7">1.-.-.-</ecNumber>
    </submittedName>
</protein>